<evidence type="ECO:0000256" key="3">
    <source>
        <dbReference type="PROSITE-ProRule" id="PRU00529"/>
    </source>
</evidence>
<proteinExistence type="predicted"/>
<dbReference type="InterPro" id="IPR053943">
    <property type="entry name" value="RlmKL-like_Mtase_CS"/>
</dbReference>
<dbReference type="RefSeq" id="WP_216520977.1">
    <property type="nucleotide sequence ID" value="NZ_JAHLPM010000013.1"/>
</dbReference>
<evidence type="ECO:0000259" key="4">
    <source>
        <dbReference type="PROSITE" id="PS51165"/>
    </source>
</evidence>
<dbReference type="InterPro" id="IPR004114">
    <property type="entry name" value="THUMP_dom"/>
</dbReference>
<dbReference type="Pfam" id="PF22020">
    <property type="entry name" value="RlmL_1st"/>
    <property type="match status" value="1"/>
</dbReference>
<keyword evidence="6" id="KW-1185">Reference proteome</keyword>
<comment type="caution">
    <text evidence="5">The sequence shown here is derived from an EMBL/GenBank/DDBJ whole genome shotgun (WGS) entry which is preliminary data.</text>
</comment>
<keyword evidence="1 5" id="KW-0489">Methyltransferase</keyword>
<dbReference type="PANTHER" id="PTHR47313">
    <property type="entry name" value="RIBOSOMAL RNA LARGE SUBUNIT METHYLTRANSFERASE K/L"/>
    <property type="match status" value="1"/>
</dbReference>
<dbReference type="PROSITE" id="PS01261">
    <property type="entry name" value="UPF0020"/>
    <property type="match status" value="1"/>
</dbReference>
<protein>
    <submittedName>
        <fullName evidence="5">Class I SAM-dependent RNA methyltransferase</fullName>
    </submittedName>
</protein>
<accession>A0ABS6E8V4</accession>
<sequence length="378" mass="43582">MEKIELIATSTFGLEAVVKRELINLGYEDLMVENGKITFKATEKDIPRANLWLRTADRVLLKVGEFKALTFEELFEKTKALPWDEWITEDGEFTVEGKSVDSKLFSISDCQAIVKKAVVEKLKTKYNTEWFEETGAKFKIQVSLLKDIATLTIDTSGDALHKRGYRDRSVEAPLKETLAAALIQLSFWNKDRLLLDPFCGSGTIPIEAAMIGKNIAPGLDRNFASEEWPRVKKEYWSEARKEAFKSIKSNIKLNIMGFDINRHAIDIARENAANFGLEDDITFYVKDMRDIELKNEYGVVVCNPPYGERIGEKKEIALLYKDLGNKFIQLDNWSVYVITSEEDFERYYGKKADKKRKLFNGRIKVDYYQYYGHRPPKK</sequence>
<keyword evidence="3" id="KW-0694">RNA-binding</keyword>
<name>A0ABS6E8V4_9FIRM</name>
<organism evidence="5 6">
    <name type="scientific">Tissierella simiarum</name>
    <dbReference type="NCBI Taxonomy" id="2841534"/>
    <lineage>
        <taxon>Bacteria</taxon>
        <taxon>Bacillati</taxon>
        <taxon>Bacillota</taxon>
        <taxon>Tissierellia</taxon>
        <taxon>Tissierellales</taxon>
        <taxon>Tissierellaceae</taxon>
        <taxon>Tissierella</taxon>
    </lineage>
</organism>
<dbReference type="InterPro" id="IPR002052">
    <property type="entry name" value="DNA_methylase_N6_adenine_CS"/>
</dbReference>
<dbReference type="Pfam" id="PF02926">
    <property type="entry name" value="THUMP"/>
    <property type="match status" value="1"/>
</dbReference>
<dbReference type="PANTHER" id="PTHR47313:SF1">
    <property type="entry name" value="RIBOSOMAL RNA LARGE SUBUNIT METHYLTRANSFERASE K_L"/>
    <property type="match status" value="1"/>
</dbReference>
<reference evidence="5 6" key="1">
    <citation type="submission" date="2021-06" db="EMBL/GenBank/DDBJ databases">
        <authorList>
            <person name="Sun Q."/>
            <person name="Li D."/>
        </authorList>
    </citation>
    <scope>NUCLEOTIDE SEQUENCE [LARGE SCALE GENOMIC DNA]</scope>
    <source>
        <strain evidence="5 6">MSJ-40</strain>
    </source>
</reference>
<dbReference type="Proteomes" id="UP000749471">
    <property type="component" value="Unassembled WGS sequence"/>
</dbReference>
<evidence type="ECO:0000313" key="6">
    <source>
        <dbReference type="Proteomes" id="UP000749471"/>
    </source>
</evidence>
<dbReference type="CDD" id="cd11715">
    <property type="entry name" value="THUMP_AdoMetMT"/>
    <property type="match status" value="1"/>
</dbReference>
<feature type="domain" description="THUMP" evidence="4">
    <location>
        <begin position="45"/>
        <end position="155"/>
    </location>
</feature>
<evidence type="ECO:0000256" key="2">
    <source>
        <dbReference type="ARBA" id="ARBA00022679"/>
    </source>
</evidence>
<keyword evidence="2" id="KW-0808">Transferase</keyword>
<dbReference type="PROSITE" id="PS00092">
    <property type="entry name" value="N6_MTASE"/>
    <property type="match status" value="1"/>
</dbReference>
<evidence type="ECO:0000313" key="5">
    <source>
        <dbReference type="EMBL" id="MBU5439271.1"/>
    </source>
</evidence>
<evidence type="ECO:0000256" key="1">
    <source>
        <dbReference type="ARBA" id="ARBA00022603"/>
    </source>
</evidence>
<dbReference type="SMART" id="SM00981">
    <property type="entry name" value="THUMP"/>
    <property type="match status" value="1"/>
</dbReference>
<dbReference type="InterPro" id="IPR000241">
    <property type="entry name" value="RlmKL-like_Mtase"/>
</dbReference>
<dbReference type="InterPro" id="IPR054170">
    <property type="entry name" value="RlmL_1st"/>
</dbReference>
<dbReference type="PROSITE" id="PS51165">
    <property type="entry name" value="THUMP"/>
    <property type="match status" value="1"/>
</dbReference>
<gene>
    <name evidence="5" type="ORF">KQI42_14705</name>
</gene>
<dbReference type="GO" id="GO:0032259">
    <property type="term" value="P:methylation"/>
    <property type="evidence" value="ECO:0007669"/>
    <property type="project" value="UniProtKB-KW"/>
</dbReference>
<dbReference type="EMBL" id="JAHLPM010000013">
    <property type="protein sequence ID" value="MBU5439271.1"/>
    <property type="molecule type" value="Genomic_DNA"/>
</dbReference>
<dbReference type="GO" id="GO:0008168">
    <property type="term" value="F:methyltransferase activity"/>
    <property type="evidence" value="ECO:0007669"/>
    <property type="project" value="UniProtKB-KW"/>
</dbReference>
<dbReference type="Pfam" id="PF01170">
    <property type="entry name" value="UPF0020"/>
    <property type="match status" value="1"/>
</dbReference>